<dbReference type="EMBL" id="VIIS01001176">
    <property type="protein sequence ID" value="KAF0301276.1"/>
    <property type="molecule type" value="Genomic_DNA"/>
</dbReference>
<feature type="compositionally biased region" description="Pro residues" evidence="5">
    <location>
        <begin position="148"/>
        <end position="158"/>
    </location>
</feature>
<evidence type="ECO:0000256" key="1">
    <source>
        <dbReference type="ARBA" id="ARBA00022723"/>
    </source>
</evidence>
<reference evidence="7 8" key="1">
    <citation type="submission" date="2019-07" db="EMBL/GenBank/DDBJ databases">
        <title>Draft genome assembly of a fouling barnacle, Amphibalanus amphitrite (Darwin, 1854): The first reference genome for Thecostraca.</title>
        <authorList>
            <person name="Kim W."/>
        </authorList>
    </citation>
    <scope>NUCLEOTIDE SEQUENCE [LARGE SCALE GENOMIC DNA]</scope>
    <source>
        <strain evidence="7">SNU_AA5</strain>
        <tissue evidence="7">Soma without cirri and trophi</tissue>
    </source>
</reference>
<protein>
    <recommendedName>
        <fullName evidence="6">MYND-type domain-containing protein</fullName>
    </recommendedName>
</protein>
<dbReference type="InterPro" id="IPR002893">
    <property type="entry name" value="Znf_MYND"/>
</dbReference>
<proteinExistence type="predicted"/>
<keyword evidence="3" id="KW-0862">Zinc</keyword>
<feature type="region of interest" description="Disordered" evidence="5">
    <location>
        <begin position="80"/>
        <end position="164"/>
    </location>
</feature>
<dbReference type="Proteomes" id="UP000440578">
    <property type="component" value="Unassembled WGS sequence"/>
</dbReference>
<evidence type="ECO:0000313" key="7">
    <source>
        <dbReference type="EMBL" id="KAF0301276.1"/>
    </source>
</evidence>
<dbReference type="OrthoDB" id="432970at2759"/>
<dbReference type="Pfam" id="PF01753">
    <property type="entry name" value="zf-MYND"/>
    <property type="match status" value="1"/>
</dbReference>
<feature type="compositionally biased region" description="Low complexity" evidence="5">
    <location>
        <begin position="7"/>
        <end position="23"/>
    </location>
</feature>
<feature type="compositionally biased region" description="Low complexity" evidence="5">
    <location>
        <begin position="120"/>
        <end position="147"/>
    </location>
</feature>
<sequence>MGAPFQGARAMTAGTGDAAAAVEAKPKGHAETVHMDEPSDKIDTANGDLGAPPPLTEHTPAAVNGTTHVENGVSQPVVESTVAASATTPVSEAAPAASPAGRTPSEDGGPTPPPPPTAPDPAAAAVCSAAASQPSPATCPVTMTASQPAPPAPVPAAPPALVSSPPALVASVSSTARLSQPPRPSVVSEANEPQYREILAQVARLNQRLAGPVEPAVSDAAHASNLAKLLMEKKKIEPALLEMLKQPHIAVRPPANGPLQMRSVAPVVQRPPPPPPPPAATEVPLCQGCGRRQAQFVCAGCGHQWYCSRDCQVEAWDNHADNCSG</sequence>
<evidence type="ECO:0000313" key="8">
    <source>
        <dbReference type="Proteomes" id="UP000440578"/>
    </source>
</evidence>
<feature type="compositionally biased region" description="Pro residues" evidence="5">
    <location>
        <begin position="110"/>
        <end position="119"/>
    </location>
</feature>
<evidence type="ECO:0000256" key="4">
    <source>
        <dbReference type="PROSITE-ProRule" id="PRU00134"/>
    </source>
</evidence>
<gene>
    <name evidence="7" type="ORF">FJT64_026371</name>
</gene>
<dbReference type="AlphaFoldDB" id="A0A6A4W1Z4"/>
<dbReference type="SUPFAM" id="SSF144232">
    <property type="entry name" value="HIT/MYND zinc finger-like"/>
    <property type="match status" value="1"/>
</dbReference>
<dbReference type="FunFam" id="6.10.140.2220:FF:000022">
    <property type="entry name" value="Leucine-rich repeat-containing protein"/>
    <property type="match status" value="1"/>
</dbReference>
<keyword evidence="8" id="KW-1185">Reference proteome</keyword>
<feature type="compositionally biased region" description="Low complexity" evidence="5">
    <location>
        <begin position="80"/>
        <end position="100"/>
    </location>
</feature>
<evidence type="ECO:0000259" key="6">
    <source>
        <dbReference type="PROSITE" id="PS50865"/>
    </source>
</evidence>
<organism evidence="7 8">
    <name type="scientific">Amphibalanus amphitrite</name>
    <name type="common">Striped barnacle</name>
    <name type="synonym">Balanus amphitrite</name>
    <dbReference type="NCBI Taxonomy" id="1232801"/>
    <lineage>
        <taxon>Eukaryota</taxon>
        <taxon>Metazoa</taxon>
        <taxon>Ecdysozoa</taxon>
        <taxon>Arthropoda</taxon>
        <taxon>Crustacea</taxon>
        <taxon>Multicrustacea</taxon>
        <taxon>Cirripedia</taxon>
        <taxon>Thoracica</taxon>
        <taxon>Thoracicalcarea</taxon>
        <taxon>Balanomorpha</taxon>
        <taxon>Balanoidea</taxon>
        <taxon>Balanidae</taxon>
        <taxon>Amphibalaninae</taxon>
        <taxon>Amphibalanus</taxon>
    </lineage>
</organism>
<name>A0A6A4W1Z4_AMPAM</name>
<keyword evidence="2 4" id="KW-0863">Zinc-finger</keyword>
<dbReference type="PROSITE" id="PS01360">
    <property type="entry name" value="ZF_MYND_1"/>
    <property type="match status" value="1"/>
</dbReference>
<dbReference type="Gene3D" id="6.10.140.2220">
    <property type="match status" value="1"/>
</dbReference>
<feature type="compositionally biased region" description="Basic and acidic residues" evidence="5">
    <location>
        <begin position="24"/>
        <end position="43"/>
    </location>
</feature>
<keyword evidence="1" id="KW-0479">Metal-binding</keyword>
<evidence type="ECO:0000256" key="2">
    <source>
        <dbReference type="ARBA" id="ARBA00022771"/>
    </source>
</evidence>
<comment type="caution">
    <text evidence="7">The sequence shown here is derived from an EMBL/GenBank/DDBJ whole genome shotgun (WGS) entry which is preliminary data.</text>
</comment>
<dbReference type="PROSITE" id="PS50865">
    <property type="entry name" value="ZF_MYND_2"/>
    <property type="match status" value="1"/>
</dbReference>
<feature type="domain" description="MYND-type" evidence="6">
    <location>
        <begin position="286"/>
        <end position="323"/>
    </location>
</feature>
<dbReference type="GO" id="GO:0008270">
    <property type="term" value="F:zinc ion binding"/>
    <property type="evidence" value="ECO:0007669"/>
    <property type="project" value="UniProtKB-KW"/>
</dbReference>
<evidence type="ECO:0000256" key="3">
    <source>
        <dbReference type="ARBA" id="ARBA00022833"/>
    </source>
</evidence>
<accession>A0A6A4W1Z4</accession>
<evidence type="ECO:0000256" key="5">
    <source>
        <dbReference type="SAM" id="MobiDB-lite"/>
    </source>
</evidence>
<feature type="region of interest" description="Disordered" evidence="5">
    <location>
        <begin position="1"/>
        <end position="67"/>
    </location>
</feature>